<evidence type="ECO:0000256" key="3">
    <source>
        <dbReference type="ARBA" id="ARBA00004613"/>
    </source>
</evidence>
<dbReference type="NCBIfam" id="TIGR01376">
    <property type="entry name" value="POMP_repeat"/>
    <property type="match status" value="1"/>
</dbReference>
<reference evidence="9 10" key="1">
    <citation type="journal article" date="2010" name="Nature">
        <title>The Ectocarpus genome and the independent evolution of multicellularity in brown algae.</title>
        <authorList>
            <person name="Cock J.M."/>
            <person name="Sterck L."/>
            <person name="Rouze P."/>
            <person name="Scornet D."/>
            <person name="Allen A.E."/>
            <person name="Amoutzias G."/>
            <person name="Anthouard V."/>
            <person name="Artiguenave F."/>
            <person name="Aury J.M."/>
            <person name="Badger J.H."/>
            <person name="Beszteri B."/>
            <person name="Billiau K."/>
            <person name="Bonnet E."/>
            <person name="Bothwell J.H."/>
            <person name="Bowler C."/>
            <person name="Boyen C."/>
            <person name="Brownlee C."/>
            <person name="Carrano C.J."/>
            <person name="Charrier B."/>
            <person name="Cho G.Y."/>
            <person name="Coelho S.M."/>
            <person name="Collen J."/>
            <person name="Corre E."/>
            <person name="Da Silva C."/>
            <person name="Delage L."/>
            <person name="Delaroque N."/>
            <person name="Dittami S.M."/>
            <person name="Doulbeau S."/>
            <person name="Elias M."/>
            <person name="Farnham G."/>
            <person name="Gachon C.M."/>
            <person name="Gschloessl B."/>
            <person name="Heesch S."/>
            <person name="Jabbari K."/>
            <person name="Jubin C."/>
            <person name="Kawai H."/>
            <person name="Kimura K."/>
            <person name="Kloareg B."/>
            <person name="Kupper F.C."/>
            <person name="Lang D."/>
            <person name="Le Bail A."/>
            <person name="Leblanc C."/>
            <person name="Lerouge P."/>
            <person name="Lohr M."/>
            <person name="Lopez P.J."/>
            <person name="Martens C."/>
            <person name="Maumus F."/>
            <person name="Michel G."/>
            <person name="Miranda-Saavedra D."/>
            <person name="Morales J."/>
            <person name="Moreau H."/>
            <person name="Motomura T."/>
            <person name="Nagasato C."/>
            <person name="Napoli C.A."/>
            <person name="Nelson D.R."/>
            <person name="Nyvall-Collen P."/>
            <person name="Peters A.F."/>
            <person name="Pommier C."/>
            <person name="Potin P."/>
            <person name="Poulain J."/>
            <person name="Quesneville H."/>
            <person name="Read B."/>
            <person name="Rensing S.A."/>
            <person name="Ritter A."/>
            <person name="Rousvoal S."/>
            <person name="Samanta M."/>
            <person name="Samson G."/>
            <person name="Schroeder D.C."/>
            <person name="Segurens B."/>
            <person name="Strittmatter M."/>
            <person name="Tonon T."/>
            <person name="Tregear J.W."/>
            <person name="Valentin K."/>
            <person name="von Dassow P."/>
            <person name="Yamagishi T."/>
            <person name="Van de Peer Y."/>
            <person name="Wincker P."/>
        </authorList>
    </citation>
    <scope>NUCLEOTIDE SEQUENCE [LARGE SCALE GENOMIC DNA]</scope>
    <source>
        <strain evidence="10">Ec32 / CCAP1310/4</strain>
    </source>
</reference>
<evidence type="ECO:0000313" key="10">
    <source>
        <dbReference type="Proteomes" id="UP000002630"/>
    </source>
</evidence>
<name>D7FHY2_ECTSI</name>
<keyword evidence="6" id="KW-0472">Membrane</keyword>
<organism evidence="9 10">
    <name type="scientific">Ectocarpus siliculosus</name>
    <name type="common">Brown alga</name>
    <name type="synonym">Conferva siliculosa</name>
    <dbReference type="NCBI Taxonomy" id="2880"/>
    <lineage>
        <taxon>Eukaryota</taxon>
        <taxon>Sar</taxon>
        <taxon>Stramenopiles</taxon>
        <taxon>Ochrophyta</taxon>
        <taxon>PX clade</taxon>
        <taxon>Phaeophyceae</taxon>
        <taxon>Ectocarpales</taxon>
        <taxon>Ectocarpaceae</taxon>
        <taxon>Ectocarpus</taxon>
    </lineage>
</organism>
<feature type="signal peptide" evidence="8">
    <location>
        <begin position="1"/>
        <end position="23"/>
    </location>
</feature>
<sequence length="396" mass="42663">MGKSVIGRCALLALALMASTVRSQECDDIDAYFGDVSSVTEIDLGTIIRVDCPSNDDAEELPYITIESGKTLTVKSEESFVRFVNLRFIVEEGASLIFDMPVTRVGPNSGQSEGAGDFVFDVAEGGSLTFNGKFRASQVSNVRSVFYNRGSIEFKDDSLFNNNGNVFRSNEGTIKFRGDAVFKNNWYLAIDNDGEDSFVRFSKTATFIDNAGFFDGAWGCAIDNGGTAIFRDDAVFSDHDCDEGAAVSNTGKMRFYGKAYFSDNRNYRDTGGGVLNRAVYDSDQAGDLVFKAAVQFNRNTAEYGGGIAVTGGDVTFNKGVTFDGNAAEDTGGAMAVTGDGSVTFEKPEVVRISDNTLLANEYNPDPITGCSLAYVEGNETTVVGFDFDDICQEVTV</sequence>
<keyword evidence="10" id="KW-1185">Reference proteome</keyword>
<evidence type="ECO:0000256" key="4">
    <source>
        <dbReference type="ARBA" id="ARBA00022525"/>
    </source>
</evidence>
<dbReference type="InterPro" id="IPR003368">
    <property type="entry name" value="POMP_repeat"/>
</dbReference>
<dbReference type="InParanoid" id="D7FHY2"/>
<evidence type="ECO:0000256" key="1">
    <source>
        <dbReference type="ARBA" id="ARBA00004196"/>
    </source>
</evidence>
<dbReference type="SUPFAM" id="SSF51126">
    <property type="entry name" value="Pectin lyase-like"/>
    <property type="match status" value="1"/>
</dbReference>
<evidence type="ECO:0000256" key="6">
    <source>
        <dbReference type="ARBA" id="ARBA00023136"/>
    </source>
</evidence>
<evidence type="ECO:0000256" key="2">
    <source>
        <dbReference type="ARBA" id="ARBA00004442"/>
    </source>
</evidence>
<keyword evidence="4" id="KW-0964">Secreted</keyword>
<dbReference type="InterPro" id="IPR011050">
    <property type="entry name" value="Pectin_lyase_fold/virulence"/>
</dbReference>
<proteinExistence type="predicted"/>
<dbReference type="GO" id="GO:0005576">
    <property type="term" value="C:extracellular region"/>
    <property type="evidence" value="ECO:0007669"/>
    <property type="project" value="UniProtKB-SubCell"/>
</dbReference>
<accession>D7FHY2</accession>
<evidence type="ECO:0000256" key="7">
    <source>
        <dbReference type="ARBA" id="ARBA00023237"/>
    </source>
</evidence>
<comment type="subcellular location">
    <subcellularLocation>
        <location evidence="1">Cell envelope</location>
    </subcellularLocation>
    <subcellularLocation>
        <location evidence="2">Cell outer membrane</location>
    </subcellularLocation>
    <subcellularLocation>
        <location evidence="3">Secreted</location>
    </subcellularLocation>
</comment>
<evidence type="ECO:0000256" key="5">
    <source>
        <dbReference type="ARBA" id="ARBA00022729"/>
    </source>
</evidence>
<gene>
    <name evidence="9" type="ORF">Esi_0115_0034</name>
</gene>
<evidence type="ECO:0000313" key="9">
    <source>
        <dbReference type="EMBL" id="CBJ48993.1"/>
    </source>
</evidence>
<dbReference type="AlphaFoldDB" id="D7FHY2"/>
<protein>
    <submittedName>
        <fullName evidence="9">Uncharacterized protein</fullName>
    </submittedName>
</protein>
<keyword evidence="7" id="KW-0998">Cell outer membrane</keyword>
<keyword evidence="5 8" id="KW-0732">Signal</keyword>
<feature type="chain" id="PRO_5003095266" evidence="8">
    <location>
        <begin position="24"/>
        <end position="396"/>
    </location>
</feature>
<dbReference type="EMBL" id="FN647841">
    <property type="protein sequence ID" value="CBJ48993.1"/>
    <property type="molecule type" value="Genomic_DNA"/>
</dbReference>
<dbReference type="Proteomes" id="UP000002630">
    <property type="component" value="Linkage Group LG26"/>
</dbReference>
<dbReference type="EMBL" id="FN649751">
    <property type="protein sequence ID" value="CBJ48993.1"/>
    <property type="molecule type" value="Genomic_DNA"/>
</dbReference>
<dbReference type="OrthoDB" id="10376310at2759"/>
<evidence type="ECO:0000256" key="8">
    <source>
        <dbReference type="SAM" id="SignalP"/>
    </source>
</evidence>